<dbReference type="Gene3D" id="1.20.1530.20">
    <property type="match status" value="1"/>
</dbReference>
<evidence type="ECO:0000256" key="7">
    <source>
        <dbReference type="SAM" id="Phobius"/>
    </source>
</evidence>
<evidence type="ECO:0000256" key="5">
    <source>
        <dbReference type="ARBA" id="ARBA00022989"/>
    </source>
</evidence>
<evidence type="ECO:0000313" key="10">
    <source>
        <dbReference type="EMBL" id="OGL38269.1"/>
    </source>
</evidence>
<comment type="subcellular location">
    <subcellularLocation>
        <location evidence="1">Membrane</location>
        <topology evidence="1">Multi-pass membrane protein</topology>
    </subcellularLocation>
</comment>
<dbReference type="Proteomes" id="UP000178526">
    <property type="component" value="Unassembled WGS sequence"/>
</dbReference>
<dbReference type="PANTHER" id="PTHR42751:SF3">
    <property type="entry name" value="SODIUM_GLUTAMATE SYMPORTER"/>
    <property type="match status" value="1"/>
</dbReference>
<dbReference type="PROSITE" id="PS51201">
    <property type="entry name" value="RCK_N"/>
    <property type="match status" value="1"/>
</dbReference>
<name>A0A1F7R9M9_9BACT</name>
<feature type="transmembrane region" description="Helical" evidence="7">
    <location>
        <begin position="296"/>
        <end position="317"/>
    </location>
</feature>
<feature type="transmembrane region" description="Helical" evidence="7">
    <location>
        <begin position="324"/>
        <end position="344"/>
    </location>
</feature>
<dbReference type="GO" id="GO:0015297">
    <property type="term" value="F:antiporter activity"/>
    <property type="evidence" value="ECO:0007669"/>
    <property type="project" value="InterPro"/>
</dbReference>
<feature type="transmembrane region" description="Helical" evidence="7">
    <location>
        <begin position="32"/>
        <end position="50"/>
    </location>
</feature>
<feature type="domain" description="RCK N-terminal" evidence="8">
    <location>
        <begin position="408"/>
        <end position="525"/>
    </location>
</feature>
<dbReference type="InterPro" id="IPR003148">
    <property type="entry name" value="RCK_N"/>
</dbReference>
<dbReference type="InterPro" id="IPR006037">
    <property type="entry name" value="RCK_C"/>
</dbReference>
<reference evidence="10 11" key="1">
    <citation type="journal article" date="2016" name="Nat. Commun.">
        <title>Thousands of microbial genomes shed light on interconnected biogeochemical processes in an aquifer system.</title>
        <authorList>
            <person name="Anantharaman K."/>
            <person name="Brown C.T."/>
            <person name="Hug L.A."/>
            <person name="Sharon I."/>
            <person name="Castelle C.J."/>
            <person name="Probst A.J."/>
            <person name="Thomas B.C."/>
            <person name="Singh A."/>
            <person name="Wilkins M.J."/>
            <person name="Karaoz U."/>
            <person name="Brodie E.L."/>
            <person name="Williams K.H."/>
            <person name="Hubbard S.S."/>
            <person name="Banfield J.F."/>
        </authorList>
    </citation>
    <scope>NUCLEOTIDE SEQUENCE [LARGE SCALE GENOMIC DNA]</scope>
</reference>
<feature type="transmembrane region" description="Helical" evidence="7">
    <location>
        <begin position="180"/>
        <end position="203"/>
    </location>
</feature>
<protein>
    <recommendedName>
        <fullName evidence="12">Potassium transporter KefB</fullName>
    </recommendedName>
</protein>
<accession>A0A1F7R9M9</accession>
<dbReference type="PROSITE" id="PS51202">
    <property type="entry name" value="RCK_C"/>
    <property type="match status" value="1"/>
</dbReference>
<dbReference type="Pfam" id="PF00999">
    <property type="entry name" value="Na_H_Exchanger"/>
    <property type="match status" value="1"/>
</dbReference>
<feature type="transmembrane region" description="Helical" evidence="7">
    <location>
        <begin position="148"/>
        <end position="171"/>
    </location>
</feature>
<dbReference type="Pfam" id="PF02080">
    <property type="entry name" value="TrkA_C"/>
    <property type="match status" value="1"/>
</dbReference>
<dbReference type="InterPro" id="IPR038770">
    <property type="entry name" value="Na+/solute_symporter_sf"/>
</dbReference>
<dbReference type="GO" id="GO:1902600">
    <property type="term" value="P:proton transmembrane transport"/>
    <property type="evidence" value="ECO:0007669"/>
    <property type="project" value="InterPro"/>
</dbReference>
<feature type="transmembrane region" description="Helical" evidence="7">
    <location>
        <begin position="223"/>
        <end position="251"/>
    </location>
</feature>
<feature type="transmembrane region" description="Helical" evidence="7">
    <location>
        <begin position="62"/>
        <end position="81"/>
    </location>
</feature>
<feature type="transmembrane region" description="Helical" evidence="7">
    <location>
        <begin position="356"/>
        <end position="375"/>
    </location>
</feature>
<dbReference type="PANTHER" id="PTHR42751">
    <property type="entry name" value="SODIUM/HYDROGEN EXCHANGER FAMILY/TRKA DOMAIN PROTEIN"/>
    <property type="match status" value="1"/>
</dbReference>
<evidence type="ECO:0000259" key="8">
    <source>
        <dbReference type="PROSITE" id="PS51201"/>
    </source>
</evidence>
<keyword evidence="3" id="KW-0813">Transport</keyword>
<gene>
    <name evidence="10" type="ORF">A2042_09020</name>
</gene>
<feature type="domain" description="RCK C-terminal" evidence="9">
    <location>
        <begin position="574"/>
        <end position="658"/>
    </location>
</feature>
<dbReference type="Gene3D" id="3.40.50.720">
    <property type="entry name" value="NAD(P)-binding Rossmann-like Domain"/>
    <property type="match status" value="1"/>
</dbReference>
<dbReference type="Pfam" id="PF02254">
    <property type="entry name" value="TrkA_N"/>
    <property type="match status" value="1"/>
</dbReference>
<evidence type="ECO:0000256" key="3">
    <source>
        <dbReference type="ARBA" id="ARBA00022448"/>
    </source>
</evidence>
<keyword evidence="5 7" id="KW-1133">Transmembrane helix</keyword>
<organism evidence="10 11">
    <name type="scientific">Candidatus Schekmanbacteria bacterium GWA2_38_11</name>
    <dbReference type="NCBI Taxonomy" id="1817876"/>
    <lineage>
        <taxon>Bacteria</taxon>
        <taxon>Candidatus Schekmaniibacteriota</taxon>
    </lineage>
</organism>
<dbReference type="InterPro" id="IPR006153">
    <property type="entry name" value="Cation/H_exchanger_TM"/>
</dbReference>
<evidence type="ECO:0000313" key="11">
    <source>
        <dbReference type="Proteomes" id="UP000178526"/>
    </source>
</evidence>
<evidence type="ECO:0008006" key="12">
    <source>
        <dbReference type="Google" id="ProtNLM"/>
    </source>
</evidence>
<dbReference type="AlphaFoldDB" id="A0A1F7R9M9"/>
<dbReference type="InterPro" id="IPR036721">
    <property type="entry name" value="RCK_C_sf"/>
</dbReference>
<dbReference type="GO" id="GO:0016020">
    <property type="term" value="C:membrane"/>
    <property type="evidence" value="ECO:0007669"/>
    <property type="project" value="UniProtKB-SubCell"/>
</dbReference>
<feature type="transmembrane region" description="Helical" evidence="7">
    <location>
        <begin position="87"/>
        <end position="109"/>
    </location>
</feature>
<sequence length="660" mass="73254">MEQIPLLFDLIILLAISVPVSIFFHYLKLPPIIGFLITGVIIGPYGGKLIKEIQSVEMLAQIGIVLLMFAIGLEFSIAKMMKAKKFWLLGGGLQVLLTSGLVFIPLFLLDYPLPNALLIGFIVTLSSTAIILKLYTDYGMTDSPQGNLSIGILLFQDLAVIPMILSVHLLAGKFSTSPYIIFKTLFTALLSVSIIFLLSYFIVPHFLRQVVKLNNREVFTLTIFLLCLGTAWLTSSFGLSLALGAFVAGLVISESEYSHQIITEILPFKNVFNSIFFISIGMLFNLNFFLRNFLSIIGLSSIIIILKVSVLFFVTLLLGSQLRIALMVGFGLFQIGEFSFILLNEGKVLNLFSFETYQSLLSATFFTMLLTPFFVKKAPAISLFITSRLRISEKLTPEEEDMKVRTFKKHVIIVGYGLNGENLARVLKETGIPYLILDINANNIEAAKKEGHPALFGDANHYEVLKKANIFDAHTIVLAISDPIATRIAVKVAKEINPNIKVIVRTRYINQVEELYNLGADEVIPEEFETSIEIFSRVLREHYVPTNIILNQVSIIRSKGYEMLRKPAEASERLTDISKILAATITHSFLVTENSPANDKTLRKLDLRKISGASVIAIIQNGKAITNPSADFKIVSGDILVILGSHAQLDSALKILNPQN</sequence>
<dbReference type="Gene3D" id="3.30.70.1450">
    <property type="entry name" value="Regulator of K+ conductance, C-terminal domain"/>
    <property type="match status" value="1"/>
</dbReference>
<feature type="transmembrane region" description="Helical" evidence="7">
    <location>
        <begin position="271"/>
        <end position="290"/>
    </location>
</feature>
<dbReference type="GO" id="GO:0008324">
    <property type="term" value="F:monoatomic cation transmembrane transporter activity"/>
    <property type="evidence" value="ECO:0007669"/>
    <property type="project" value="InterPro"/>
</dbReference>
<dbReference type="SUPFAM" id="SSF116726">
    <property type="entry name" value="TrkA C-terminal domain-like"/>
    <property type="match status" value="1"/>
</dbReference>
<feature type="transmembrane region" description="Helical" evidence="7">
    <location>
        <begin position="116"/>
        <end position="136"/>
    </location>
</feature>
<feature type="transmembrane region" description="Helical" evidence="7">
    <location>
        <begin position="7"/>
        <end position="26"/>
    </location>
</feature>
<comment type="caution">
    <text evidence="10">The sequence shown here is derived from an EMBL/GenBank/DDBJ whole genome shotgun (WGS) entry which is preliminary data.</text>
</comment>
<dbReference type="InterPro" id="IPR036291">
    <property type="entry name" value="NAD(P)-bd_dom_sf"/>
</dbReference>
<evidence type="ECO:0000256" key="4">
    <source>
        <dbReference type="ARBA" id="ARBA00022692"/>
    </source>
</evidence>
<dbReference type="GO" id="GO:0006813">
    <property type="term" value="P:potassium ion transport"/>
    <property type="evidence" value="ECO:0007669"/>
    <property type="project" value="InterPro"/>
</dbReference>
<evidence type="ECO:0000256" key="6">
    <source>
        <dbReference type="ARBA" id="ARBA00023136"/>
    </source>
</evidence>
<dbReference type="SUPFAM" id="SSF51735">
    <property type="entry name" value="NAD(P)-binding Rossmann-fold domains"/>
    <property type="match status" value="1"/>
</dbReference>
<dbReference type="EMBL" id="MGDB01000152">
    <property type="protein sequence ID" value="OGL38269.1"/>
    <property type="molecule type" value="Genomic_DNA"/>
</dbReference>
<evidence type="ECO:0000256" key="1">
    <source>
        <dbReference type="ARBA" id="ARBA00004141"/>
    </source>
</evidence>
<proteinExistence type="inferred from homology"/>
<keyword evidence="6 7" id="KW-0472">Membrane</keyword>
<evidence type="ECO:0000259" key="9">
    <source>
        <dbReference type="PROSITE" id="PS51202"/>
    </source>
</evidence>
<evidence type="ECO:0000256" key="2">
    <source>
        <dbReference type="ARBA" id="ARBA00005551"/>
    </source>
</evidence>
<comment type="similarity">
    <text evidence="2">Belongs to the monovalent cation:proton antiporter 2 (CPA2) transporter (TC 2.A.37) family.</text>
</comment>
<keyword evidence="4 7" id="KW-0812">Transmembrane</keyword>